<evidence type="ECO:0000259" key="4">
    <source>
        <dbReference type="PROSITE" id="PS51677"/>
    </source>
</evidence>
<dbReference type="PROSITE" id="PS51677">
    <property type="entry name" value="NODB"/>
    <property type="match status" value="1"/>
</dbReference>
<comment type="caution">
    <text evidence="5">The sequence shown here is derived from an EMBL/GenBank/DDBJ whole genome shotgun (WGS) entry which is preliminary data.</text>
</comment>
<evidence type="ECO:0000256" key="1">
    <source>
        <dbReference type="ARBA" id="ARBA00004613"/>
    </source>
</evidence>
<dbReference type="InterPro" id="IPR051398">
    <property type="entry name" value="Polysacch_Deacetylase"/>
</dbReference>
<dbReference type="EMBL" id="BAAAXZ010000002">
    <property type="protein sequence ID" value="GAA2908406.1"/>
    <property type="molecule type" value="Genomic_DNA"/>
</dbReference>
<dbReference type="InterPro" id="IPR002509">
    <property type="entry name" value="NODB_dom"/>
</dbReference>
<feature type="region of interest" description="Disordered" evidence="3">
    <location>
        <begin position="262"/>
        <end position="289"/>
    </location>
</feature>
<evidence type="ECO:0000256" key="3">
    <source>
        <dbReference type="SAM" id="MobiDB-lite"/>
    </source>
</evidence>
<dbReference type="PANTHER" id="PTHR34216:SF3">
    <property type="entry name" value="POLY-BETA-1,6-N-ACETYL-D-GLUCOSAMINE N-DEACETYLASE"/>
    <property type="match status" value="1"/>
</dbReference>
<proteinExistence type="predicted"/>
<evidence type="ECO:0000313" key="5">
    <source>
        <dbReference type="EMBL" id="GAA2908406.1"/>
    </source>
</evidence>
<organism evidence="5 6">
    <name type="scientific">Streptomyces thioluteus</name>
    <dbReference type="NCBI Taxonomy" id="66431"/>
    <lineage>
        <taxon>Bacteria</taxon>
        <taxon>Bacillati</taxon>
        <taxon>Actinomycetota</taxon>
        <taxon>Actinomycetes</taxon>
        <taxon>Kitasatosporales</taxon>
        <taxon>Streptomycetaceae</taxon>
        <taxon>Streptomyces</taxon>
    </lineage>
</organism>
<dbReference type="Pfam" id="PF01522">
    <property type="entry name" value="Polysacc_deac_1"/>
    <property type="match status" value="1"/>
</dbReference>
<dbReference type="CDD" id="cd10918">
    <property type="entry name" value="CE4_NodB_like_5s_6s"/>
    <property type="match status" value="1"/>
</dbReference>
<dbReference type="PANTHER" id="PTHR34216">
    <property type="match status" value="1"/>
</dbReference>
<dbReference type="Gene3D" id="3.20.20.370">
    <property type="entry name" value="Glycoside hydrolase/deacetylase"/>
    <property type="match status" value="1"/>
</dbReference>
<dbReference type="InterPro" id="IPR011330">
    <property type="entry name" value="Glyco_hydro/deAcase_b/a-brl"/>
</dbReference>
<keyword evidence="6" id="KW-1185">Reference proteome</keyword>
<accession>A0ABN3WCD1</accession>
<keyword evidence="2" id="KW-0732">Signal</keyword>
<name>A0ABN3WCD1_STRTU</name>
<feature type="compositionally biased region" description="Basic and acidic residues" evidence="3">
    <location>
        <begin position="218"/>
        <end position="231"/>
    </location>
</feature>
<feature type="compositionally biased region" description="Basic and acidic residues" evidence="3">
    <location>
        <begin position="277"/>
        <end position="289"/>
    </location>
</feature>
<feature type="compositionally biased region" description="Low complexity" evidence="3">
    <location>
        <begin position="262"/>
        <end position="276"/>
    </location>
</feature>
<reference evidence="5 6" key="1">
    <citation type="journal article" date="2019" name="Int. J. Syst. Evol. Microbiol.">
        <title>The Global Catalogue of Microorganisms (GCM) 10K type strain sequencing project: providing services to taxonomists for standard genome sequencing and annotation.</title>
        <authorList>
            <consortium name="The Broad Institute Genomics Platform"/>
            <consortium name="The Broad Institute Genome Sequencing Center for Infectious Disease"/>
            <person name="Wu L."/>
            <person name="Ma J."/>
        </authorList>
    </citation>
    <scope>NUCLEOTIDE SEQUENCE [LARGE SCALE GENOMIC DNA]</scope>
    <source>
        <strain evidence="5 6">JCM 4087</strain>
    </source>
</reference>
<evidence type="ECO:0000256" key="2">
    <source>
        <dbReference type="ARBA" id="ARBA00022729"/>
    </source>
</evidence>
<protein>
    <recommendedName>
        <fullName evidence="4">NodB homology domain-containing protein</fullName>
    </recommendedName>
</protein>
<feature type="compositionally biased region" description="Basic and acidic residues" evidence="3">
    <location>
        <begin position="192"/>
        <end position="205"/>
    </location>
</feature>
<evidence type="ECO:0000313" key="6">
    <source>
        <dbReference type="Proteomes" id="UP001501102"/>
    </source>
</evidence>
<sequence>MTAAGGPVPILMYHSVAHAPSRAAHGLSVRPDAFAEQMAVLDAAGFVPLTTRELAAAWRDGRPLPPKPVLITFDDGYEGVHRHALPVLAARGFPSTVFVSTGWLRGEHETGGALDLMLTWHQLRELTEAGAEAGGHSHTHPQLDQLADDRLAFEIERCRDILTGELGRPPVSFAYPYGYSSRRVAAGGTGGRLRDLARGGERPGDARTGPVRPAAGDRAPHDVGRRVRADGARPGGRPAVRGRPALTKGYAIVRGGRRLIGTASAGAAGAGRTSAGKARETRRARETRG</sequence>
<feature type="region of interest" description="Disordered" evidence="3">
    <location>
        <begin position="186"/>
        <end position="243"/>
    </location>
</feature>
<gene>
    <name evidence="5" type="ORF">GCM10020221_00660</name>
</gene>
<dbReference type="SUPFAM" id="SSF88713">
    <property type="entry name" value="Glycoside hydrolase/deacetylase"/>
    <property type="match status" value="1"/>
</dbReference>
<dbReference type="Proteomes" id="UP001501102">
    <property type="component" value="Unassembled WGS sequence"/>
</dbReference>
<feature type="domain" description="NodB homology" evidence="4">
    <location>
        <begin position="67"/>
        <end position="289"/>
    </location>
</feature>
<comment type="subcellular location">
    <subcellularLocation>
        <location evidence="1">Secreted</location>
    </subcellularLocation>
</comment>